<feature type="compositionally biased region" description="Low complexity" evidence="4">
    <location>
        <begin position="303"/>
        <end position="320"/>
    </location>
</feature>
<proteinExistence type="predicted"/>
<feature type="compositionally biased region" description="Low complexity" evidence="4">
    <location>
        <begin position="253"/>
        <end position="267"/>
    </location>
</feature>
<feature type="compositionally biased region" description="Polar residues" evidence="4">
    <location>
        <begin position="178"/>
        <end position="190"/>
    </location>
</feature>
<dbReference type="OrthoDB" id="2163411at2759"/>
<dbReference type="SMART" id="SM00326">
    <property type="entry name" value="SH3"/>
    <property type="match status" value="1"/>
</dbReference>
<dbReference type="GO" id="GO:0032436">
    <property type="term" value="P:positive regulation of proteasomal ubiquitin-dependent protein catabolic process"/>
    <property type="evidence" value="ECO:0007669"/>
    <property type="project" value="TreeGrafter"/>
</dbReference>
<dbReference type="Gene3D" id="2.30.30.40">
    <property type="entry name" value="SH3 Domains"/>
    <property type="match status" value="1"/>
</dbReference>
<keyword evidence="1 3" id="KW-0728">SH3 domain</keyword>
<dbReference type="Proteomes" id="UP000759131">
    <property type="component" value="Unassembled WGS sequence"/>
</dbReference>
<dbReference type="GO" id="GO:0061630">
    <property type="term" value="F:ubiquitin protein ligase activity"/>
    <property type="evidence" value="ECO:0007669"/>
    <property type="project" value="TreeGrafter"/>
</dbReference>
<sequence length="367" mass="39745">GYRYAALYSYRPQKKDELELKKGELYSVCEKCHDGWYKGVSVRNGSSGVFPGNYVQLAKLSTQLSQYPCPVNVSNKSQSILSANNSIQLQSGTQLAKEPPIPKPKPIIHAKPSTGGDAGAQQPMTNTTTTATDNTGATVYARPRPSGQPIYDASRNLSALVPPPPPTQRPGRPLSSILVPNTKSTEDQCPSPQSQLAQALNQSLLISKQQSASQSSLNQSTQWHQPKVAATRNTISMATNTSSATAITPPPNVSVMSSSSSVMTPTSHRPPTDRRETKTKEKSSNFIKRFTSSSKPKRKHQMNNNNNNNSNAANNRHNNSFSCDNPSFVDTSPNNVAPLHIRSGSCPNESLPELGSHKKQSSFDDTN</sequence>
<gene>
    <name evidence="6" type="ORF">OSB1V03_LOCUS17151</name>
</gene>
<feature type="non-terminal residue" evidence="6">
    <location>
        <position position="367"/>
    </location>
</feature>
<evidence type="ECO:0000259" key="5">
    <source>
        <dbReference type="PROSITE" id="PS50002"/>
    </source>
</evidence>
<evidence type="ECO:0000256" key="4">
    <source>
        <dbReference type="SAM" id="MobiDB-lite"/>
    </source>
</evidence>
<feature type="non-terminal residue" evidence="6">
    <location>
        <position position="1"/>
    </location>
</feature>
<dbReference type="PRINTS" id="PR00452">
    <property type="entry name" value="SH3DOMAIN"/>
</dbReference>
<dbReference type="AlphaFoldDB" id="A0A7R9QA20"/>
<dbReference type="InterPro" id="IPR001452">
    <property type="entry name" value="SH3_domain"/>
</dbReference>
<evidence type="ECO:0000256" key="1">
    <source>
        <dbReference type="ARBA" id="ARBA00022443"/>
    </source>
</evidence>
<dbReference type="PANTHER" id="PTHR14167:SF51">
    <property type="entry name" value="RING-TYPE E3 UBIQUITIN TRANSFERASE"/>
    <property type="match status" value="1"/>
</dbReference>
<dbReference type="SUPFAM" id="SSF50044">
    <property type="entry name" value="SH3-domain"/>
    <property type="match status" value="1"/>
</dbReference>
<evidence type="ECO:0000256" key="3">
    <source>
        <dbReference type="PROSITE-ProRule" id="PRU00192"/>
    </source>
</evidence>
<feature type="compositionally biased region" description="Basic and acidic residues" evidence="4">
    <location>
        <begin position="270"/>
        <end position="283"/>
    </location>
</feature>
<dbReference type="PROSITE" id="PS50002">
    <property type="entry name" value="SH3"/>
    <property type="match status" value="1"/>
</dbReference>
<feature type="compositionally biased region" description="Low complexity" evidence="4">
    <location>
        <begin position="125"/>
        <end position="138"/>
    </location>
</feature>
<feature type="region of interest" description="Disordered" evidence="4">
    <location>
        <begin position="111"/>
        <end position="196"/>
    </location>
</feature>
<dbReference type="EMBL" id="CAJPIZ010020177">
    <property type="protein sequence ID" value="CAG2117198.1"/>
    <property type="molecule type" value="Genomic_DNA"/>
</dbReference>
<evidence type="ECO:0000313" key="7">
    <source>
        <dbReference type="Proteomes" id="UP000759131"/>
    </source>
</evidence>
<dbReference type="InterPro" id="IPR050384">
    <property type="entry name" value="Endophilin_SH3RF"/>
</dbReference>
<accession>A0A7R9QA20</accession>
<keyword evidence="7" id="KW-1185">Reference proteome</keyword>
<feature type="region of interest" description="Disordered" evidence="4">
    <location>
        <begin position="241"/>
        <end position="367"/>
    </location>
</feature>
<protein>
    <recommendedName>
        <fullName evidence="5">SH3 domain-containing protein</fullName>
    </recommendedName>
</protein>
<feature type="compositionally biased region" description="Polar residues" evidence="4">
    <location>
        <begin position="321"/>
        <end position="335"/>
    </location>
</feature>
<dbReference type="CDD" id="cd11783">
    <property type="entry name" value="SH3_SH3RF_3"/>
    <property type="match status" value="1"/>
</dbReference>
<dbReference type="GO" id="GO:0016567">
    <property type="term" value="P:protein ubiquitination"/>
    <property type="evidence" value="ECO:0007669"/>
    <property type="project" value="TreeGrafter"/>
</dbReference>
<name>A0A7R9QA20_9ACAR</name>
<keyword evidence="2" id="KW-0677">Repeat</keyword>
<dbReference type="GO" id="GO:0046330">
    <property type="term" value="P:positive regulation of JNK cascade"/>
    <property type="evidence" value="ECO:0007669"/>
    <property type="project" value="TreeGrafter"/>
</dbReference>
<dbReference type="FunFam" id="2.30.30.40:FF:000001">
    <property type="entry name" value="Sorbin and SH3 domain-containing protein 1 isoform 2"/>
    <property type="match status" value="1"/>
</dbReference>
<reference evidence="6" key="1">
    <citation type="submission" date="2020-11" db="EMBL/GenBank/DDBJ databases">
        <authorList>
            <person name="Tran Van P."/>
        </authorList>
    </citation>
    <scope>NUCLEOTIDE SEQUENCE</scope>
</reference>
<evidence type="ECO:0000256" key="2">
    <source>
        <dbReference type="ARBA" id="ARBA00022737"/>
    </source>
</evidence>
<dbReference type="PANTHER" id="PTHR14167">
    <property type="entry name" value="SH3 DOMAIN-CONTAINING"/>
    <property type="match status" value="1"/>
</dbReference>
<feature type="compositionally biased region" description="Polar residues" evidence="4">
    <location>
        <begin position="284"/>
        <end position="294"/>
    </location>
</feature>
<feature type="domain" description="SH3" evidence="5">
    <location>
        <begin position="1"/>
        <end position="60"/>
    </location>
</feature>
<dbReference type="InterPro" id="IPR036028">
    <property type="entry name" value="SH3-like_dom_sf"/>
</dbReference>
<dbReference type="EMBL" id="OC874752">
    <property type="protein sequence ID" value="CAD7637866.1"/>
    <property type="molecule type" value="Genomic_DNA"/>
</dbReference>
<organism evidence="6">
    <name type="scientific">Medioppia subpectinata</name>
    <dbReference type="NCBI Taxonomy" id="1979941"/>
    <lineage>
        <taxon>Eukaryota</taxon>
        <taxon>Metazoa</taxon>
        <taxon>Ecdysozoa</taxon>
        <taxon>Arthropoda</taxon>
        <taxon>Chelicerata</taxon>
        <taxon>Arachnida</taxon>
        <taxon>Acari</taxon>
        <taxon>Acariformes</taxon>
        <taxon>Sarcoptiformes</taxon>
        <taxon>Oribatida</taxon>
        <taxon>Brachypylina</taxon>
        <taxon>Oppioidea</taxon>
        <taxon>Oppiidae</taxon>
        <taxon>Medioppia</taxon>
    </lineage>
</organism>
<dbReference type="Pfam" id="PF00018">
    <property type="entry name" value="SH3_1"/>
    <property type="match status" value="1"/>
</dbReference>
<evidence type="ECO:0000313" key="6">
    <source>
        <dbReference type="EMBL" id="CAD7637866.1"/>
    </source>
</evidence>